<proteinExistence type="predicted"/>
<accession>E3N349</accession>
<evidence type="ECO:0000313" key="2">
    <source>
        <dbReference type="Proteomes" id="UP000008281"/>
    </source>
</evidence>
<protein>
    <recommendedName>
        <fullName evidence="3">DUF38 domain-containing protein</fullName>
    </recommendedName>
</protein>
<dbReference type="Proteomes" id="UP000008281">
    <property type="component" value="Unassembled WGS sequence"/>
</dbReference>
<organism evidence="2">
    <name type="scientific">Caenorhabditis remanei</name>
    <name type="common">Caenorhabditis vulgaris</name>
    <dbReference type="NCBI Taxonomy" id="31234"/>
    <lineage>
        <taxon>Eukaryota</taxon>
        <taxon>Metazoa</taxon>
        <taxon>Ecdysozoa</taxon>
        <taxon>Nematoda</taxon>
        <taxon>Chromadorea</taxon>
        <taxon>Rhabditida</taxon>
        <taxon>Rhabditina</taxon>
        <taxon>Rhabditomorpha</taxon>
        <taxon>Rhabditoidea</taxon>
        <taxon>Rhabditidae</taxon>
        <taxon>Peloderinae</taxon>
        <taxon>Caenorhabditis</taxon>
    </lineage>
</organism>
<evidence type="ECO:0000313" key="1">
    <source>
        <dbReference type="EMBL" id="EFO84490.1"/>
    </source>
</evidence>
<dbReference type="GeneID" id="9806792"/>
<dbReference type="PANTHER" id="PTHR31379">
    <property type="entry name" value="F-BOX C PROTEIN-RELATED-RELATED"/>
    <property type="match status" value="1"/>
</dbReference>
<gene>
    <name evidence="1" type="ORF">CRE_18110</name>
</gene>
<dbReference type="KEGG" id="crq:GCK72_007956"/>
<dbReference type="InParanoid" id="E3N349"/>
<name>E3N349_CAERE</name>
<reference evidence="1" key="1">
    <citation type="submission" date="2007-07" db="EMBL/GenBank/DDBJ databases">
        <title>PCAP assembly of the Caenorhabditis remanei genome.</title>
        <authorList>
            <consortium name="The Caenorhabditis remanei Sequencing Consortium"/>
            <person name="Wilson R.K."/>
        </authorList>
    </citation>
    <scope>NUCLEOTIDE SEQUENCE [LARGE SCALE GENOMIC DNA]</scope>
    <source>
        <strain evidence="1">PB4641</strain>
    </source>
</reference>
<dbReference type="EMBL" id="DS268517">
    <property type="protein sequence ID" value="EFO84490.1"/>
    <property type="molecule type" value="Genomic_DNA"/>
</dbReference>
<keyword evidence="2" id="KW-1185">Reference proteome</keyword>
<dbReference type="RefSeq" id="XP_003097197.2">
    <property type="nucleotide sequence ID" value="XM_003097149.2"/>
</dbReference>
<dbReference type="InterPro" id="IPR021942">
    <property type="entry name" value="DUF3557"/>
</dbReference>
<dbReference type="HOGENOM" id="CLU_042576_3_1_1"/>
<dbReference type="AlphaFoldDB" id="E3N349"/>
<dbReference type="Pfam" id="PF12078">
    <property type="entry name" value="DUF3557"/>
    <property type="match status" value="1"/>
</dbReference>
<sequence length="300" mass="34275">MTSPLTYPALKCILENLEATRRLHITARTPSLQKINNQIPLRFDSISFNSDSLKINGLSIEFRWSYMYFSQMEYLLKRNISGSPDEKMEKLLNKYFCGRSNLHVDTLDLGPGTVPAMNIKLRVNSLKPSVDHYFEPALFLLHSDSFPLKTLKTTVIGAETYEHPVVKSAETLILSIGPDEPPIPLETIKKLTNDTVVFHYLQYPMTKFDVIGLTKYLRANPSEHSTIYNITSDHFLYVHNLLFQLSIAFNEFGSELTGVQGRFIPATFRLLIPTDEAKTQIQVYGLVETDQWRLVIKVVN</sequence>
<evidence type="ECO:0008006" key="3">
    <source>
        <dbReference type="Google" id="ProtNLM"/>
    </source>
</evidence>
<dbReference type="CTD" id="9806792"/>